<dbReference type="EMBL" id="FXAW01000009">
    <property type="protein sequence ID" value="SMG50232.1"/>
    <property type="molecule type" value="Genomic_DNA"/>
</dbReference>
<sequence>MGNWKFGALNCPTPYILGVKPKRAYTRVELLYFEVADSLAKISSITAFISSSAL</sequence>
<keyword evidence="2" id="KW-1185">Reference proteome</keyword>
<dbReference type="AlphaFoldDB" id="A0A1X7LAC1"/>
<evidence type="ECO:0000313" key="2">
    <source>
        <dbReference type="Proteomes" id="UP000193804"/>
    </source>
</evidence>
<organism evidence="1 2">
    <name type="scientific">Marivirga sericea</name>
    <dbReference type="NCBI Taxonomy" id="1028"/>
    <lineage>
        <taxon>Bacteria</taxon>
        <taxon>Pseudomonadati</taxon>
        <taxon>Bacteroidota</taxon>
        <taxon>Cytophagia</taxon>
        <taxon>Cytophagales</taxon>
        <taxon>Marivirgaceae</taxon>
        <taxon>Marivirga</taxon>
    </lineage>
</organism>
<proteinExistence type="predicted"/>
<name>A0A1X7LAC1_9BACT</name>
<gene>
    <name evidence="1" type="ORF">SAMN05661096_03637</name>
</gene>
<reference evidence="2" key="1">
    <citation type="submission" date="2017-04" db="EMBL/GenBank/DDBJ databases">
        <authorList>
            <person name="Varghese N."/>
            <person name="Submissions S."/>
        </authorList>
    </citation>
    <scope>NUCLEOTIDE SEQUENCE [LARGE SCALE GENOMIC DNA]</scope>
    <source>
        <strain evidence="2">DSM 4125</strain>
    </source>
</reference>
<accession>A0A1X7LAC1</accession>
<dbReference type="Proteomes" id="UP000193804">
    <property type="component" value="Unassembled WGS sequence"/>
</dbReference>
<evidence type="ECO:0000313" key="1">
    <source>
        <dbReference type="EMBL" id="SMG50232.1"/>
    </source>
</evidence>
<protein>
    <submittedName>
        <fullName evidence="1">Uncharacterized protein</fullName>
    </submittedName>
</protein>